<evidence type="ECO:0000313" key="2">
    <source>
        <dbReference type="EMBL" id="NMN01771.1"/>
    </source>
</evidence>
<keyword evidence="1" id="KW-1133">Transmembrane helix</keyword>
<proteinExistence type="predicted"/>
<sequence length="137" mass="15264">MPLELFSSEEFWTAVIVALVGGGGVGALIGAVSSRRKDTADIAAQACDILTDKVIAPLREQVEAQEEQITHLEKQQRKYFALAAYTRNLFHWLQQFCEIVEPDFLVRHPKPRLPDELRAEIAPETLPDTGEPGHETA</sequence>
<accession>A0ABX1SVB2</accession>
<dbReference type="EMBL" id="JAAIIJ010000003">
    <property type="protein sequence ID" value="NMN01771.1"/>
    <property type="molecule type" value="Genomic_DNA"/>
</dbReference>
<dbReference type="RefSeq" id="WP_172144163.1">
    <property type="nucleotide sequence ID" value="NZ_JAAIIJ010000003.1"/>
</dbReference>
<feature type="transmembrane region" description="Helical" evidence="1">
    <location>
        <begin position="12"/>
        <end position="32"/>
    </location>
</feature>
<protein>
    <submittedName>
        <fullName evidence="2">PRTRC system protein E</fullName>
    </submittedName>
</protein>
<organism evidence="2 3">
    <name type="scientific">Bifidobacterium panos</name>
    <dbReference type="NCBI Taxonomy" id="2675321"/>
    <lineage>
        <taxon>Bacteria</taxon>
        <taxon>Bacillati</taxon>
        <taxon>Actinomycetota</taxon>
        <taxon>Actinomycetes</taxon>
        <taxon>Bifidobacteriales</taxon>
        <taxon>Bifidobacteriaceae</taxon>
        <taxon>Bifidobacterium</taxon>
    </lineage>
</organism>
<reference evidence="2 3" key="1">
    <citation type="submission" date="2020-02" db="EMBL/GenBank/DDBJ databases">
        <title>Characterization of phylogenetic diversity of novel bifidobacterial species isolated in Czech ZOOs.</title>
        <authorList>
            <person name="Lugli G.A."/>
            <person name="Vera N.B."/>
            <person name="Ventura M."/>
        </authorList>
    </citation>
    <scope>NUCLEOTIDE SEQUENCE [LARGE SCALE GENOMIC DNA]</scope>
    <source>
        <strain evidence="2 3">DSM 109963</strain>
    </source>
</reference>
<name>A0ABX1SVB2_9BIFI</name>
<keyword evidence="1" id="KW-0472">Membrane</keyword>
<gene>
    <name evidence="2" type="ORF">G1C94_0392</name>
</gene>
<comment type="caution">
    <text evidence="2">The sequence shown here is derived from an EMBL/GenBank/DDBJ whole genome shotgun (WGS) entry which is preliminary data.</text>
</comment>
<keyword evidence="3" id="KW-1185">Reference proteome</keyword>
<evidence type="ECO:0000256" key="1">
    <source>
        <dbReference type="SAM" id="Phobius"/>
    </source>
</evidence>
<dbReference type="Proteomes" id="UP000553756">
    <property type="component" value="Unassembled WGS sequence"/>
</dbReference>
<evidence type="ECO:0000313" key="3">
    <source>
        <dbReference type="Proteomes" id="UP000553756"/>
    </source>
</evidence>
<keyword evidence="1" id="KW-0812">Transmembrane</keyword>